<feature type="region of interest" description="Disordered" evidence="5">
    <location>
        <begin position="462"/>
        <end position="695"/>
    </location>
</feature>
<keyword evidence="3 4" id="KW-0440">LIM domain</keyword>
<dbReference type="PROSITE" id="PS50023">
    <property type="entry name" value="LIM_DOMAIN_2"/>
    <property type="match status" value="1"/>
</dbReference>
<dbReference type="Proteomes" id="UP000694620">
    <property type="component" value="Chromosome 8"/>
</dbReference>
<dbReference type="FunFam" id="2.10.110.10:FF:000002">
    <property type="entry name" value="LIM domain and actin-binding 1"/>
    <property type="match status" value="1"/>
</dbReference>
<evidence type="ECO:0000313" key="7">
    <source>
        <dbReference type="Ensembl" id="ENSECRP00000016197.1"/>
    </source>
</evidence>
<dbReference type="AlphaFoldDB" id="A0A8C4SKV1"/>
<feature type="compositionally biased region" description="Polar residues" evidence="5">
    <location>
        <begin position="477"/>
        <end position="488"/>
    </location>
</feature>
<reference evidence="7" key="2">
    <citation type="submission" date="2025-08" db="UniProtKB">
        <authorList>
            <consortium name="Ensembl"/>
        </authorList>
    </citation>
    <scope>IDENTIFICATION</scope>
</reference>
<dbReference type="PANTHER" id="PTHR24206">
    <property type="entry name" value="OS06G0237300 PROTEIN"/>
    <property type="match status" value="1"/>
</dbReference>
<feature type="region of interest" description="Disordered" evidence="5">
    <location>
        <begin position="38"/>
        <end position="130"/>
    </location>
</feature>
<feature type="compositionally biased region" description="Acidic residues" evidence="5">
    <location>
        <begin position="598"/>
        <end position="607"/>
    </location>
</feature>
<sequence length="801" mass="89221">MEVEARIAGEVVREDMQASRKIERFDIPLDSLKMIFEKTPVKSAGGSEVKAERATQSTASKRQQQQQQPTGDPLNTSMDQKGSQAAEEKMIPKSDLHTSDAAGSTDRSGTGIPEDAAHSNSSVPLDHQETISLKERLAMYQAAVSKKEPAGASSTAVEETEARSLPGGLASVKKQFESQEIASSHSTVTQIHYQHKSVQEVSRSKHVVTKGSTRTEEQDVSSSCEASSAEKISLEQFDQEAVIEAAYENHCDGTAKVILDEELPKISTQALKQQFEKTAHEKISNEGTPSKQIKKIQVLELEMCVVCQKKVYPMECLIADKQTFHKSCFRCQYCNSQLSLGNYASLHGQMYCKPHFKQLFKSKGNYDEGFGHKPYKDTWSHKNLNTTSEHNSVNDSLEKSHLDADDSNLSRESDSTENSLISNEKESNSPESKKTANKLIITWPPPAETPKKNFIIEEDLKVSKPNWPPEGHEGKTSRSLPTEKQNMKSPGPKDICETVTEETPQENPESENTEDLTTEKTGEEVEGNSGGELETPEEEVENKEESVTENEEVVEEGNVEQDVKEMQENEPEESESVDNQVEENREEGNADVVQVTNIDDEQVEDGQLDTNSNNNNNRKSINNEDLEFERGKEESLVPDLQKREKSDQDEWNRFLTENLPPTEKGQRSSPPSAKYTEREHREKAESPDFLNESDTPLKASNILEDIFAGLTSTPSLNLDFNDELFQGSTNEKPLGSLLDDLLDFGIKGNETHGSNGNKVHSFLGMEDFSSCGGGGTLCDDSSENLSVEEQIKRNRYYDDDD</sequence>
<dbReference type="SMART" id="SM00132">
    <property type="entry name" value="LIM"/>
    <property type="match status" value="1"/>
</dbReference>
<proteinExistence type="predicted"/>
<feature type="compositionally biased region" description="Basic and acidic residues" evidence="5">
    <location>
        <begin position="628"/>
        <end position="652"/>
    </location>
</feature>
<dbReference type="PROSITE" id="PS00478">
    <property type="entry name" value="LIM_DOMAIN_1"/>
    <property type="match status" value="1"/>
</dbReference>
<feature type="region of interest" description="Disordered" evidence="5">
    <location>
        <begin position="202"/>
        <end position="224"/>
    </location>
</feature>
<evidence type="ECO:0000256" key="3">
    <source>
        <dbReference type="ARBA" id="ARBA00023038"/>
    </source>
</evidence>
<reference evidence="7" key="1">
    <citation type="submission" date="2021-06" db="EMBL/GenBank/DDBJ databases">
        <authorList>
            <consortium name="Wellcome Sanger Institute Data Sharing"/>
        </authorList>
    </citation>
    <scope>NUCLEOTIDE SEQUENCE [LARGE SCALE GENOMIC DNA]</scope>
</reference>
<feature type="domain" description="LIM zinc-binding" evidence="6">
    <location>
        <begin position="302"/>
        <end position="362"/>
    </location>
</feature>
<feature type="compositionally biased region" description="Basic and acidic residues" evidence="5">
    <location>
        <begin position="86"/>
        <end position="98"/>
    </location>
</feature>
<feature type="compositionally biased region" description="Low complexity" evidence="5">
    <location>
        <begin position="611"/>
        <end position="620"/>
    </location>
</feature>
<feature type="compositionally biased region" description="Acidic residues" evidence="5">
    <location>
        <begin position="568"/>
        <end position="581"/>
    </location>
</feature>
<feature type="compositionally biased region" description="Polar residues" evidence="5">
    <location>
        <begin position="69"/>
        <end position="83"/>
    </location>
</feature>
<dbReference type="InterPro" id="IPR001781">
    <property type="entry name" value="Znf_LIM"/>
</dbReference>
<feature type="compositionally biased region" description="Acidic residues" evidence="5">
    <location>
        <begin position="499"/>
        <end position="516"/>
    </location>
</feature>
<dbReference type="GeneTree" id="ENSGT00940000167474"/>
<feature type="region of interest" description="Disordered" evidence="5">
    <location>
        <begin position="382"/>
        <end position="436"/>
    </location>
</feature>
<dbReference type="Gene3D" id="2.10.110.10">
    <property type="entry name" value="Cysteine Rich Protein"/>
    <property type="match status" value="1"/>
</dbReference>
<reference evidence="7" key="3">
    <citation type="submission" date="2025-09" db="UniProtKB">
        <authorList>
            <consortium name="Ensembl"/>
        </authorList>
    </citation>
    <scope>IDENTIFICATION</scope>
</reference>
<name>A0A8C4SKV1_ERPCA</name>
<accession>A0A8C4SKV1</accession>
<keyword evidence="1 4" id="KW-0479">Metal-binding</keyword>
<feature type="region of interest" description="Disordered" evidence="5">
    <location>
        <begin position="145"/>
        <end position="168"/>
    </location>
</feature>
<feature type="compositionally biased region" description="Acidic residues" evidence="5">
    <location>
        <begin position="534"/>
        <end position="559"/>
    </location>
</feature>
<feature type="compositionally biased region" description="Basic and acidic residues" evidence="5">
    <location>
        <begin position="396"/>
        <end position="414"/>
    </location>
</feature>
<keyword evidence="8" id="KW-1185">Reference proteome</keyword>
<protein>
    <recommendedName>
        <fullName evidence="6">LIM zinc-binding domain-containing protein</fullName>
    </recommendedName>
</protein>
<evidence type="ECO:0000256" key="4">
    <source>
        <dbReference type="PROSITE-ProRule" id="PRU00125"/>
    </source>
</evidence>
<evidence type="ECO:0000313" key="8">
    <source>
        <dbReference type="Proteomes" id="UP000694620"/>
    </source>
</evidence>
<feature type="compositionally biased region" description="Basic and acidic residues" evidence="5">
    <location>
        <begin position="423"/>
        <end position="434"/>
    </location>
</feature>
<feature type="compositionally biased region" description="Polar residues" evidence="5">
    <location>
        <begin position="382"/>
        <end position="395"/>
    </location>
</feature>
<evidence type="ECO:0000259" key="6">
    <source>
        <dbReference type="PROSITE" id="PS50023"/>
    </source>
</evidence>
<evidence type="ECO:0000256" key="1">
    <source>
        <dbReference type="ARBA" id="ARBA00022723"/>
    </source>
</evidence>
<dbReference type="Pfam" id="PF00412">
    <property type="entry name" value="LIM"/>
    <property type="match status" value="1"/>
</dbReference>
<keyword evidence="2 4" id="KW-0862">Zinc</keyword>
<evidence type="ECO:0000256" key="2">
    <source>
        <dbReference type="ARBA" id="ARBA00022833"/>
    </source>
</evidence>
<dbReference type="Ensembl" id="ENSECRT00000016487.1">
    <property type="protein sequence ID" value="ENSECRP00000016197.1"/>
    <property type="gene ID" value="ENSECRG00000010814.1"/>
</dbReference>
<feature type="compositionally biased region" description="Basic and acidic residues" evidence="5">
    <location>
        <begin position="675"/>
        <end position="686"/>
    </location>
</feature>
<dbReference type="CDD" id="cd09442">
    <property type="entry name" value="LIM_Eplin_like"/>
    <property type="match status" value="1"/>
</dbReference>
<dbReference type="SUPFAM" id="SSF57716">
    <property type="entry name" value="Glucocorticoid receptor-like (DNA-binding domain)"/>
    <property type="match status" value="2"/>
</dbReference>
<dbReference type="GO" id="GO:0046872">
    <property type="term" value="F:metal ion binding"/>
    <property type="evidence" value="ECO:0007669"/>
    <property type="project" value="UniProtKB-KW"/>
</dbReference>
<organism evidence="7 8">
    <name type="scientific">Erpetoichthys calabaricus</name>
    <name type="common">Rope fish</name>
    <name type="synonym">Calamoichthys calabaricus</name>
    <dbReference type="NCBI Taxonomy" id="27687"/>
    <lineage>
        <taxon>Eukaryota</taxon>
        <taxon>Metazoa</taxon>
        <taxon>Chordata</taxon>
        <taxon>Craniata</taxon>
        <taxon>Vertebrata</taxon>
        <taxon>Euteleostomi</taxon>
        <taxon>Actinopterygii</taxon>
        <taxon>Polypteriformes</taxon>
        <taxon>Polypteridae</taxon>
        <taxon>Erpetoichthys</taxon>
    </lineage>
</organism>
<evidence type="ECO:0000256" key="5">
    <source>
        <dbReference type="SAM" id="MobiDB-lite"/>
    </source>
</evidence>